<keyword evidence="4" id="KW-1185">Reference proteome</keyword>
<proteinExistence type="predicted"/>
<dbReference type="OrthoDB" id="2475447at2"/>
<dbReference type="STRING" id="54915.ADS79_19875"/>
<dbReference type="RefSeq" id="WP_049740119.1">
    <property type="nucleotide sequence ID" value="NZ_BJON01000002.1"/>
</dbReference>
<organism evidence="2 3">
    <name type="scientific">Brevibacillus reuszeri</name>
    <dbReference type="NCBI Taxonomy" id="54915"/>
    <lineage>
        <taxon>Bacteria</taxon>
        <taxon>Bacillati</taxon>
        <taxon>Bacillota</taxon>
        <taxon>Bacilli</taxon>
        <taxon>Bacillales</taxon>
        <taxon>Paenibacillaceae</taxon>
        <taxon>Brevibacillus</taxon>
    </lineage>
</organism>
<evidence type="ECO:0000313" key="1">
    <source>
        <dbReference type="EMBL" id="GED66664.1"/>
    </source>
</evidence>
<comment type="caution">
    <text evidence="2">The sequence shown here is derived from an EMBL/GenBank/DDBJ whole genome shotgun (WGS) entry which is preliminary data.</text>
</comment>
<dbReference type="Proteomes" id="UP000036834">
    <property type="component" value="Unassembled WGS sequence"/>
</dbReference>
<dbReference type="PATRIC" id="fig|54915.3.peg.3086"/>
<dbReference type="EMBL" id="BJON01000002">
    <property type="protein sequence ID" value="GED66664.1"/>
    <property type="molecule type" value="Genomic_DNA"/>
</dbReference>
<evidence type="ECO:0000313" key="4">
    <source>
        <dbReference type="Proteomes" id="UP000319578"/>
    </source>
</evidence>
<gene>
    <name evidence="2" type="ORF">ADS79_19875</name>
    <name evidence="1" type="ORF">BRE01_03660</name>
</gene>
<dbReference type="EMBL" id="LGIQ01000009">
    <property type="protein sequence ID" value="KNB71084.1"/>
    <property type="molecule type" value="Genomic_DNA"/>
</dbReference>
<protein>
    <recommendedName>
        <fullName evidence="5">DUF4825 domain-containing protein</fullName>
    </recommendedName>
</protein>
<name>A0A0K9YQT5_9BACL</name>
<evidence type="ECO:0000313" key="3">
    <source>
        <dbReference type="Proteomes" id="UP000036834"/>
    </source>
</evidence>
<reference evidence="1 4" key="3">
    <citation type="submission" date="2019-06" db="EMBL/GenBank/DDBJ databases">
        <title>Whole genome shotgun sequence of Brevibacillus reuszeri NBRC 15719.</title>
        <authorList>
            <person name="Hosoyama A."/>
            <person name="Uohara A."/>
            <person name="Ohji S."/>
            <person name="Ichikawa N."/>
        </authorList>
    </citation>
    <scope>NUCLEOTIDE SEQUENCE [LARGE SCALE GENOMIC DNA]</scope>
    <source>
        <strain evidence="1 4">NBRC 15719</strain>
    </source>
</reference>
<reference evidence="2" key="2">
    <citation type="submission" date="2015-07" db="EMBL/GenBank/DDBJ databases">
        <title>MeaNS - Measles Nucleotide Surveillance Program.</title>
        <authorList>
            <person name="Tran T."/>
            <person name="Druce J."/>
        </authorList>
    </citation>
    <scope>NUCLEOTIDE SEQUENCE</scope>
    <source>
        <strain evidence="2">DSM 9887</strain>
    </source>
</reference>
<sequence length="171" mass="19791">MPRKFVTAIAVSTLIALLLSLVPSNSWKMNDIPTFQATHPIHLSEQNTLDLFTRVETHYNIKRIKWENSSIYVDLAVNSDQKVELPHVFYDFYGLTHDLFTLTDNVKQVYFRLLEVTDTTQDSKLLVAIQSSNENLPNPIKPLAELSDVEAYVRDTFPVRIEPYFYERISP</sequence>
<dbReference type="Proteomes" id="UP000319578">
    <property type="component" value="Unassembled WGS sequence"/>
</dbReference>
<reference evidence="3" key="1">
    <citation type="submission" date="2015-07" db="EMBL/GenBank/DDBJ databases">
        <title>Genome sequencing project for genomic taxonomy and phylogenomics of Bacillus-like bacteria.</title>
        <authorList>
            <person name="Liu B."/>
            <person name="Wang J."/>
            <person name="Zhu Y."/>
            <person name="Liu G."/>
            <person name="Chen Q."/>
            <person name="Chen Z."/>
            <person name="Lan J."/>
            <person name="Che J."/>
            <person name="Ge C."/>
            <person name="Shi H."/>
            <person name="Pan Z."/>
            <person name="Liu X."/>
        </authorList>
    </citation>
    <scope>NUCLEOTIDE SEQUENCE [LARGE SCALE GENOMIC DNA]</scope>
    <source>
        <strain evidence="3">DSM 9887</strain>
    </source>
</reference>
<evidence type="ECO:0008006" key="5">
    <source>
        <dbReference type="Google" id="ProtNLM"/>
    </source>
</evidence>
<accession>A0A0K9YQT5</accession>
<dbReference type="AlphaFoldDB" id="A0A0K9YQT5"/>
<evidence type="ECO:0000313" key="2">
    <source>
        <dbReference type="EMBL" id="KNB71084.1"/>
    </source>
</evidence>